<gene>
    <name evidence="1" type="ORF">ENUP19_0086G0015</name>
</gene>
<accession>A0ABQ0DGG9</accession>
<comment type="caution">
    <text evidence="1">The sequence shown here is derived from an EMBL/GenBank/DDBJ whole genome shotgun (WGS) entry which is preliminary data.</text>
</comment>
<evidence type="ECO:0000313" key="1">
    <source>
        <dbReference type="EMBL" id="GAB1221941.1"/>
    </source>
</evidence>
<keyword evidence="2" id="KW-1185">Reference proteome</keyword>
<evidence type="ECO:0000313" key="2">
    <source>
        <dbReference type="Proteomes" id="UP001628156"/>
    </source>
</evidence>
<dbReference type="EMBL" id="BAAFRS010000086">
    <property type="protein sequence ID" value="GAB1221941.1"/>
    <property type="molecule type" value="Genomic_DNA"/>
</dbReference>
<protein>
    <submittedName>
        <fullName evidence="1">Uncharacterized protein</fullName>
    </submittedName>
</protein>
<reference evidence="1 2" key="1">
    <citation type="journal article" date="2019" name="PLoS Negl. Trop. Dis.">
        <title>Whole genome sequencing of Entamoeba nuttalli reveals mammalian host-related molecular signatures and a novel octapeptide-repeat surface protein.</title>
        <authorList>
            <person name="Tanaka M."/>
            <person name="Makiuchi T."/>
            <person name="Komiyama T."/>
            <person name="Shiina T."/>
            <person name="Osaki K."/>
            <person name="Tachibana H."/>
        </authorList>
    </citation>
    <scope>NUCLEOTIDE SEQUENCE [LARGE SCALE GENOMIC DNA]</scope>
    <source>
        <strain evidence="1 2">P19-061405</strain>
    </source>
</reference>
<proteinExistence type="predicted"/>
<sequence>MQMEKREKGVSEEEISGYDCSESVDSLKKSKEMLTLLMKDIMWRSNQRDIITSEEYRHYNISNSTKSSHFF</sequence>
<name>A0ABQ0DGG9_9EUKA</name>
<organism evidence="1 2">
    <name type="scientific">Entamoeba nuttalli</name>
    <dbReference type="NCBI Taxonomy" id="412467"/>
    <lineage>
        <taxon>Eukaryota</taxon>
        <taxon>Amoebozoa</taxon>
        <taxon>Evosea</taxon>
        <taxon>Archamoebae</taxon>
        <taxon>Mastigamoebida</taxon>
        <taxon>Entamoebidae</taxon>
        <taxon>Entamoeba</taxon>
    </lineage>
</organism>
<dbReference type="Proteomes" id="UP001628156">
    <property type="component" value="Unassembled WGS sequence"/>
</dbReference>